<dbReference type="GO" id="GO:0051082">
    <property type="term" value="F:unfolded protein binding"/>
    <property type="evidence" value="ECO:0007669"/>
    <property type="project" value="UniProtKB-UniRule"/>
</dbReference>
<dbReference type="RefSeq" id="WP_234623724.1">
    <property type="nucleotide sequence ID" value="NZ_JAHWXT010000005.1"/>
</dbReference>
<evidence type="ECO:0000256" key="6">
    <source>
        <dbReference type="ARBA" id="ARBA00022519"/>
    </source>
</evidence>
<dbReference type="Proteomes" id="UP000887320">
    <property type="component" value="Unassembled WGS sequence"/>
</dbReference>
<keyword evidence="8 16" id="KW-0442">Lipid degradation</keyword>
<dbReference type="HAMAP" id="MF_00790">
    <property type="entry name" value="Lipase_chap"/>
    <property type="match status" value="1"/>
</dbReference>
<organism evidence="17 18">
    <name type="scientific">Acinetobacter guillouiae</name>
    <name type="common">Acinetobacter genomosp. 11</name>
    <dbReference type="NCBI Taxonomy" id="106649"/>
    <lineage>
        <taxon>Bacteria</taxon>
        <taxon>Pseudomonadati</taxon>
        <taxon>Pseudomonadota</taxon>
        <taxon>Gammaproteobacteria</taxon>
        <taxon>Moraxellales</taxon>
        <taxon>Moraxellaceae</taxon>
        <taxon>Acinetobacter</taxon>
    </lineage>
</organism>
<dbReference type="SUPFAM" id="SSF158855">
    <property type="entry name" value="Lipase chaperone-like"/>
    <property type="match status" value="1"/>
</dbReference>
<evidence type="ECO:0000256" key="12">
    <source>
        <dbReference type="ARBA" id="ARBA00023186"/>
    </source>
</evidence>
<evidence type="ECO:0000256" key="13">
    <source>
        <dbReference type="ARBA" id="ARBA00030948"/>
    </source>
</evidence>
<name>A0A8X8GME2_ACIGI</name>
<evidence type="ECO:0000256" key="3">
    <source>
        <dbReference type="ARBA" id="ARBA00010358"/>
    </source>
</evidence>
<evidence type="ECO:0000256" key="11">
    <source>
        <dbReference type="ARBA" id="ARBA00023136"/>
    </source>
</evidence>
<comment type="function">
    <text evidence="1 16">May be involved in the folding of the extracellular lipase during its passage through the periplasm.</text>
</comment>
<evidence type="ECO:0000256" key="16">
    <source>
        <dbReference type="HAMAP-Rule" id="MF_00790"/>
    </source>
</evidence>
<evidence type="ECO:0000256" key="15">
    <source>
        <dbReference type="ARBA" id="ARBA00033028"/>
    </source>
</evidence>
<dbReference type="InterPro" id="IPR004961">
    <property type="entry name" value="Lipase_chaperone"/>
</dbReference>
<gene>
    <name evidence="16" type="primary">lifO</name>
    <name evidence="17" type="ORF">KW868_14135</name>
</gene>
<dbReference type="AlphaFoldDB" id="A0A8X8GME2"/>
<dbReference type="EMBL" id="JAHWXT010000005">
    <property type="protein sequence ID" value="MCF0265588.1"/>
    <property type="molecule type" value="Genomic_DNA"/>
</dbReference>
<evidence type="ECO:0000256" key="5">
    <source>
        <dbReference type="ARBA" id="ARBA00022475"/>
    </source>
</evidence>
<keyword evidence="12 16" id="KW-0143">Chaperone</keyword>
<evidence type="ECO:0000256" key="9">
    <source>
        <dbReference type="ARBA" id="ARBA00022989"/>
    </source>
</evidence>
<reference evidence="17" key="1">
    <citation type="submission" date="2021-07" db="EMBL/GenBank/DDBJ databases">
        <authorList>
            <person name="Fernandez M."/>
            <person name="Pereira P."/>
            <person name="Torres Tejerizo G.A."/>
            <person name="Gonzalez P."/>
            <person name="Agostini E."/>
        </authorList>
    </citation>
    <scope>NUCLEOTIDE SEQUENCE</scope>
    <source>
        <strain evidence="17">SFC 500-1A</strain>
    </source>
</reference>
<keyword evidence="11 16" id="KW-0472">Membrane</keyword>
<dbReference type="GO" id="GO:0016042">
    <property type="term" value="P:lipid catabolic process"/>
    <property type="evidence" value="ECO:0007669"/>
    <property type="project" value="UniProtKB-UniRule"/>
</dbReference>
<dbReference type="GO" id="GO:0006457">
    <property type="term" value="P:protein folding"/>
    <property type="evidence" value="ECO:0007669"/>
    <property type="project" value="UniProtKB-UniRule"/>
</dbReference>
<keyword evidence="10 16" id="KW-0443">Lipid metabolism</keyword>
<evidence type="ECO:0000256" key="8">
    <source>
        <dbReference type="ARBA" id="ARBA00022963"/>
    </source>
</evidence>
<sequence>MDVISHYKKHLLLLLVVLFLVGIVWYLKPETNTVIAPSSSDSALQNQQSVSTVASVSDTNQQVLKFHGVMPELAPSLRGTEVNCPLQVDTKGQLVLSRGIRDCFDYFLSSIGEKTESSIVADIRQYLAGLLPTTAQPYSYQLLGKYIDYLHQREKLPAAQSNSAKDFKTVASAMVKLRRQIFTPQEADVFFAQEESYDQYTIAQYAINNDKRLSTDQKAEKSAALLNEQPEDLKASMQPILQYNQLQELTTEINQRGGSASELYEMRKKLVGAAAADRLTQVDLQESQWQKKVDSYLAARAQITASQQDAVQQQAAINELRNRSFSSPEERIRAQTFEQMQANSNKKVAE</sequence>
<comment type="caution">
    <text evidence="17">The sequence shown here is derived from an EMBL/GenBank/DDBJ whole genome shotgun (WGS) entry which is preliminary data.</text>
</comment>
<keyword evidence="9 16" id="KW-1133">Transmembrane helix</keyword>
<dbReference type="GO" id="GO:0005886">
    <property type="term" value="C:plasma membrane"/>
    <property type="evidence" value="ECO:0007669"/>
    <property type="project" value="UniProtKB-SubCell"/>
</dbReference>
<evidence type="ECO:0000256" key="4">
    <source>
        <dbReference type="ARBA" id="ARBA00019692"/>
    </source>
</evidence>
<feature type="transmembrane region" description="Helical" evidence="16">
    <location>
        <begin position="12"/>
        <end position="28"/>
    </location>
</feature>
<comment type="similarity">
    <text evidence="3 16">Belongs to the lipase chaperone family.</text>
</comment>
<keyword evidence="6 16" id="KW-0997">Cell inner membrane</keyword>
<keyword evidence="7 16" id="KW-0812">Transmembrane</keyword>
<evidence type="ECO:0000313" key="17">
    <source>
        <dbReference type="EMBL" id="MCF0265588.1"/>
    </source>
</evidence>
<evidence type="ECO:0000313" key="18">
    <source>
        <dbReference type="Proteomes" id="UP000887320"/>
    </source>
</evidence>
<comment type="subcellular location">
    <subcellularLocation>
        <location evidence="2">Cell inner membrane</location>
        <topology evidence="2">Single-pass membrane protein</topology>
        <orientation evidence="2">Periplasmic side</orientation>
    </subcellularLocation>
</comment>
<dbReference type="Pfam" id="PF03280">
    <property type="entry name" value="Lipase_chap"/>
    <property type="match status" value="1"/>
</dbReference>
<evidence type="ECO:0000256" key="10">
    <source>
        <dbReference type="ARBA" id="ARBA00023098"/>
    </source>
</evidence>
<accession>A0A8X8GME2</accession>
<keyword evidence="5 16" id="KW-1003">Cell membrane</keyword>
<evidence type="ECO:0000256" key="7">
    <source>
        <dbReference type="ARBA" id="ARBA00022692"/>
    </source>
</evidence>
<evidence type="ECO:0000256" key="14">
    <source>
        <dbReference type="ARBA" id="ARBA00031542"/>
    </source>
</evidence>
<evidence type="ECO:0000256" key="2">
    <source>
        <dbReference type="ARBA" id="ARBA00004383"/>
    </source>
</evidence>
<evidence type="ECO:0000256" key="1">
    <source>
        <dbReference type="ARBA" id="ARBA00003280"/>
    </source>
</evidence>
<proteinExistence type="inferred from homology"/>
<protein>
    <recommendedName>
        <fullName evidence="4 16">Lipase chaperone</fullName>
    </recommendedName>
    <alternativeName>
        <fullName evidence="16">Lipase activator protein</fullName>
    </alternativeName>
    <alternativeName>
        <fullName evidence="15 16">Lipase foldase</fullName>
    </alternativeName>
    <alternativeName>
        <fullName evidence="13 16">Lipase helper protein</fullName>
    </alternativeName>
    <alternativeName>
        <fullName evidence="14 16">Lipase modulator</fullName>
    </alternativeName>
</protein>